<evidence type="ECO:0000313" key="3">
    <source>
        <dbReference type="Proteomes" id="UP000092993"/>
    </source>
</evidence>
<dbReference type="EMBL" id="LUGG01000057">
    <property type="protein sequence ID" value="OBZ65087.1"/>
    <property type="molecule type" value="Genomic_DNA"/>
</dbReference>
<evidence type="ECO:0000256" key="1">
    <source>
        <dbReference type="SAM" id="MobiDB-lite"/>
    </source>
</evidence>
<dbReference type="InterPro" id="IPR011009">
    <property type="entry name" value="Kinase-like_dom_sf"/>
</dbReference>
<dbReference type="AlphaFoldDB" id="A0A1C7LMD6"/>
<comment type="caution">
    <text evidence="2">The sequence shown here is derived from an EMBL/GenBank/DDBJ whole genome shotgun (WGS) entry which is preliminary data.</text>
</comment>
<keyword evidence="3" id="KW-1185">Reference proteome</keyword>
<feature type="compositionally biased region" description="Low complexity" evidence="1">
    <location>
        <begin position="240"/>
        <end position="254"/>
    </location>
</feature>
<evidence type="ECO:0008006" key="4">
    <source>
        <dbReference type="Google" id="ProtNLM"/>
    </source>
</evidence>
<feature type="region of interest" description="Disordered" evidence="1">
    <location>
        <begin position="233"/>
        <end position="268"/>
    </location>
</feature>
<reference evidence="2 3" key="1">
    <citation type="submission" date="2016-03" db="EMBL/GenBank/DDBJ databases">
        <title>Whole genome sequencing of Grifola frondosa 9006-11.</title>
        <authorList>
            <person name="Min B."/>
            <person name="Park H."/>
            <person name="Kim J.-G."/>
            <person name="Cho H."/>
            <person name="Oh Y.-L."/>
            <person name="Kong W.-S."/>
            <person name="Choi I.-G."/>
        </authorList>
    </citation>
    <scope>NUCLEOTIDE SEQUENCE [LARGE SCALE GENOMIC DNA]</scope>
    <source>
        <strain evidence="2 3">9006-11</strain>
    </source>
</reference>
<name>A0A1C7LMD6_GRIFR</name>
<dbReference type="OrthoDB" id="2789888at2759"/>
<proteinExistence type="predicted"/>
<accession>A0A1C7LMD6</accession>
<dbReference type="SUPFAM" id="SSF56112">
    <property type="entry name" value="Protein kinase-like (PK-like)"/>
    <property type="match status" value="1"/>
</dbReference>
<gene>
    <name evidence="2" type="ORF">A0H81_14925</name>
</gene>
<dbReference type="Proteomes" id="UP000092993">
    <property type="component" value="Unassembled WGS sequence"/>
</dbReference>
<evidence type="ECO:0000313" key="2">
    <source>
        <dbReference type="EMBL" id="OBZ65087.1"/>
    </source>
</evidence>
<sequence length="477" mass="53871">MFQLSASTNQSATVINDREFATFYNVLRCYQEDAQQVKLNQSSSLKASTFMTSFIQPVFFSLRSEAPFQYKEQLSWEFPIFISFSEFPDSWWKYTPNSNFSVISLSHLCPFVVAEVISRQHEEARYRMLLQAVAASRAGRYLLKPRSQKRFFTVAICLTAELIAERYIVCPAESGSQVHIATQHFDLTNAHQAVVFLRELYNLATLINELARELDEGKTQKLKGIRQVASKMASLHTRRSSSSSPRTTGSASSSINERDETSEIEDEDDLGIFGSDEVRCVLDEMSYKAAWLAFGHPDKGYTGTKGYIAPEVGKGAFSPIRADLWSCGKVIEELCSRCQPSDARERLLAISNQLTHQDPKKRPTISEVLRSIRGSNSNRDGIDEAPILNFIWSNRYECLDGEDYLFSTFVYLMSVRSSRTLWLARNVFVLPDGTVQVREFKGELIAKRDSCDNNNTGGPGCRTPTVRRCMATPTRTA</sequence>
<organism evidence="2 3">
    <name type="scientific">Grifola frondosa</name>
    <name type="common">Maitake</name>
    <name type="synonym">Polyporus frondosus</name>
    <dbReference type="NCBI Taxonomy" id="5627"/>
    <lineage>
        <taxon>Eukaryota</taxon>
        <taxon>Fungi</taxon>
        <taxon>Dikarya</taxon>
        <taxon>Basidiomycota</taxon>
        <taxon>Agaricomycotina</taxon>
        <taxon>Agaricomycetes</taxon>
        <taxon>Polyporales</taxon>
        <taxon>Grifolaceae</taxon>
        <taxon>Grifola</taxon>
    </lineage>
</organism>
<dbReference type="Gene3D" id="1.10.510.10">
    <property type="entry name" value="Transferase(Phosphotransferase) domain 1"/>
    <property type="match status" value="1"/>
</dbReference>
<protein>
    <recommendedName>
        <fullName evidence="4">Protein kinase domain-containing protein</fullName>
    </recommendedName>
</protein>